<feature type="region of interest" description="Disordered" evidence="1">
    <location>
        <begin position="273"/>
        <end position="304"/>
    </location>
</feature>
<evidence type="ECO:0000313" key="4">
    <source>
        <dbReference type="Proteomes" id="UP000003824"/>
    </source>
</evidence>
<dbReference type="Gene3D" id="2.80.10.50">
    <property type="match status" value="1"/>
</dbReference>
<feature type="compositionally biased region" description="Low complexity" evidence="1">
    <location>
        <begin position="363"/>
        <end position="388"/>
    </location>
</feature>
<dbReference type="Pfam" id="PF00652">
    <property type="entry name" value="Ricin_B_lectin"/>
    <property type="match status" value="1"/>
</dbReference>
<accession>D5ZYM9</accession>
<dbReference type="Proteomes" id="UP000003824">
    <property type="component" value="Unassembled WGS sequence"/>
</dbReference>
<dbReference type="RefSeq" id="WP_004979457.1">
    <property type="nucleotide sequence ID" value="NZ_DS999641.1"/>
</dbReference>
<dbReference type="GO" id="GO:0016787">
    <property type="term" value="F:hydrolase activity"/>
    <property type="evidence" value="ECO:0007669"/>
    <property type="project" value="UniProtKB-KW"/>
</dbReference>
<reference evidence="4" key="1">
    <citation type="submission" date="2008-12" db="EMBL/GenBank/DDBJ databases">
        <title>Annotation of Streptomyces ghanaensis ATCC 14672.</title>
        <authorList>
            <consortium name="The Broad Institute Genome Sequencing Platform"/>
            <consortium name="Broad Institute Microbial Sequencing Center"/>
            <person name="Fischbach M."/>
            <person name="Ward D."/>
            <person name="Young S."/>
            <person name="Kodira C.D."/>
            <person name="Zeng Q."/>
            <person name="Koehrsen M."/>
            <person name="Godfrey P."/>
            <person name="Alvarado L."/>
            <person name="Berlin A.M."/>
            <person name="Borenstein D."/>
            <person name="Chen Z."/>
            <person name="Engels R."/>
            <person name="Freedman E."/>
            <person name="Gellesch M."/>
            <person name="Goldberg J."/>
            <person name="Griggs A."/>
            <person name="Gujja S."/>
            <person name="Heiman D.I."/>
            <person name="Hepburn T.A."/>
            <person name="Howarth C."/>
            <person name="Jen D."/>
            <person name="Larson L."/>
            <person name="Lewis B."/>
            <person name="Mehta T."/>
            <person name="Park D."/>
            <person name="Pearson M."/>
            <person name="Roberts A."/>
            <person name="Saif S."/>
            <person name="Shea T.D."/>
            <person name="Shenoy N."/>
            <person name="Sisk P."/>
            <person name="Stolte C."/>
            <person name="Sykes S.N."/>
            <person name="Walk T."/>
            <person name="White J."/>
            <person name="Yandava C."/>
            <person name="Straight P."/>
            <person name="Clardy J."/>
            <person name="Hung D."/>
            <person name="Kolter R."/>
            <person name="Mekalanos J."/>
            <person name="Walker S."/>
            <person name="Walsh C.T."/>
            <person name="Wieland B.L.C."/>
            <person name="Ilzarbe M."/>
            <person name="Galagan J."/>
            <person name="Nusbaum C."/>
            <person name="Birren B."/>
        </authorList>
    </citation>
    <scope>NUCLEOTIDE SEQUENCE [LARGE SCALE GENOMIC DNA]</scope>
    <source>
        <strain evidence="4">ATCC 14672 / DSM 40746 / JCM 4963 / KCTC 9882 / NRRL B-12104 / FH 1290</strain>
    </source>
</reference>
<evidence type="ECO:0000313" key="3">
    <source>
        <dbReference type="EMBL" id="EFE65305.2"/>
    </source>
</evidence>
<feature type="compositionally biased region" description="Pro residues" evidence="1">
    <location>
        <begin position="1"/>
        <end position="16"/>
    </location>
</feature>
<dbReference type="AlphaFoldDB" id="D5ZYM9"/>
<keyword evidence="3" id="KW-0378">Hydrolase</keyword>
<dbReference type="InterPro" id="IPR035992">
    <property type="entry name" value="Ricin_B-like_lectins"/>
</dbReference>
<evidence type="ECO:0000259" key="2">
    <source>
        <dbReference type="SMART" id="SM00458"/>
    </source>
</evidence>
<dbReference type="eggNOG" id="COG1595">
    <property type="taxonomic scope" value="Bacteria"/>
</dbReference>
<proteinExistence type="predicted"/>
<name>D5ZYM9_STRV1</name>
<dbReference type="SUPFAM" id="SSF50370">
    <property type="entry name" value="Ricin B-like lectins"/>
    <property type="match status" value="1"/>
</dbReference>
<sequence length="548" mass="58028">MPTPHPSRPPYPPPGGDPGESDEFLAARLRGRPEGEAARAVALLTARHWQSMHDYATICLASSGQTAAMVTGAALHRVLDRVAQGESAVALRPALLVAVRDTVREWAADDRIADVLPALRKPAGGRGMRTAATMTPENRALAQRAFRSLPALARCLLWHVEVEAEPISVPAGLLGMDPGLASDALERARDTFRRGCVHAHQELSPTKDCRFYNRLLDVPIRRGGALLPDVRQHLAECRHCRNAAEQLSHFESGLGTLLAEAVLGWGARRYLDSRPGRAASGPRGGRTGRRGRHGGGRSGGSRHRHRLLSRIPVPDRLAGMVLPDPVRSTRTLLTGIGAVSAGVLVSMLIAGSSTPDGGAANPTGATGMTGGRAAVPSASPPGAAGLPKAPERTRLRNVASGLCLDTRAEPQDGVGARLAECSAQWTQQWTYEDDGRLRSVADPGLCLDSHKDAGVVVLGTCPDQGDRRGDDVRYDLTGQGELLPRWDGQMALTPAALDANADIVVKVRSRTVDQRWAAEPVRAAEGSLSISGTGTPVARHAELTGPVM</sequence>
<gene>
    <name evidence="3" type="ORF">SSFG_00559</name>
</gene>
<feature type="compositionally biased region" description="Basic residues" evidence="1">
    <location>
        <begin position="286"/>
        <end position="304"/>
    </location>
</feature>
<protein>
    <submittedName>
        <fullName evidence="3">Hydrolase</fullName>
    </submittedName>
</protein>
<organism evidence="3 4">
    <name type="scientific">Streptomyces viridosporus (strain ATCC 14672 / DSM 40746 / JCM 4963 / KCTC 9882 / NRRL B-12104 / FH 1290)</name>
    <name type="common">Streptomyces ghanaensis</name>
    <dbReference type="NCBI Taxonomy" id="566461"/>
    <lineage>
        <taxon>Bacteria</taxon>
        <taxon>Bacillati</taxon>
        <taxon>Actinomycetota</taxon>
        <taxon>Actinomycetes</taxon>
        <taxon>Kitasatosporales</taxon>
        <taxon>Streptomycetaceae</taxon>
        <taxon>Streptomyces</taxon>
    </lineage>
</organism>
<feature type="region of interest" description="Disordered" evidence="1">
    <location>
        <begin position="354"/>
        <end position="391"/>
    </location>
</feature>
<feature type="region of interest" description="Disordered" evidence="1">
    <location>
        <begin position="1"/>
        <end position="21"/>
    </location>
</feature>
<dbReference type="EMBL" id="DS999641">
    <property type="protein sequence ID" value="EFE65305.2"/>
    <property type="molecule type" value="Genomic_DNA"/>
</dbReference>
<dbReference type="PROSITE" id="PS50231">
    <property type="entry name" value="RICIN_B_LECTIN"/>
    <property type="match status" value="1"/>
</dbReference>
<feature type="domain" description="Ricin B lectin" evidence="2">
    <location>
        <begin position="391"/>
        <end position="519"/>
    </location>
</feature>
<evidence type="ECO:0000256" key="1">
    <source>
        <dbReference type="SAM" id="MobiDB-lite"/>
    </source>
</evidence>
<dbReference type="SMART" id="SM00458">
    <property type="entry name" value="RICIN"/>
    <property type="match status" value="1"/>
</dbReference>
<dbReference type="InterPro" id="IPR000772">
    <property type="entry name" value="Ricin_B_lectin"/>
</dbReference>